<proteinExistence type="predicted"/>
<reference evidence="1 2" key="1">
    <citation type="submission" date="2020-10" db="EMBL/GenBank/DDBJ databases">
        <title>Genome analysis of Massilia species.</title>
        <authorList>
            <person name="Jung D.-H."/>
        </authorList>
    </citation>
    <scope>NUCLEOTIDE SEQUENCE [LARGE SCALE GENOMIC DNA]</scope>
    <source>
        <strain evidence="2">sipir</strain>
    </source>
</reference>
<organism evidence="1 2">
    <name type="scientific">Massilia violaceinigra</name>
    <dbReference type="NCBI Taxonomy" id="2045208"/>
    <lineage>
        <taxon>Bacteria</taxon>
        <taxon>Pseudomonadati</taxon>
        <taxon>Pseudomonadota</taxon>
        <taxon>Betaproteobacteria</taxon>
        <taxon>Burkholderiales</taxon>
        <taxon>Oxalobacteraceae</taxon>
        <taxon>Telluria group</taxon>
        <taxon>Massilia</taxon>
    </lineage>
</organism>
<keyword evidence="2" id="KW-1185">Reference proteome</keyword>
<sequence length="168" mass="19233">MNLDDLKREIEYAKWFSLLGSYVAAEGYWALRNLHAWDRTTFASSINEKDAQVASEMDWLPSSRDEEDPVHGRCLTEFLEENGVEFKPVILDIYKQALTSLRCVESMKLRSGSNDFSQAAVGAALYCVRMAVLEVMADKEGFWCALLRLYRRGYWPCGLLPDKTVVVY</sequence>
<gene>
    <name evidence="1" type="ORF">INH39_03930</name>
</gene>
<dbReference type="RefSeq" id="WP_243492101.1">
    <property type="nucleotide sequence ID" value="NZ_CP063361.1"/>
</dbReference>
<name>A0ABY4AEA2_9BURK</name>
<protein>
    <submittedName>
        <fullName evidence="1">Uncharacterized protein</fullName>
    </submittedName>
</protein>
<dbReference type="EMBL" id="CP063361">
    <property type="protein sequence ID" value="UOD30893.1"/>
    <property type="molecule type" value="Genomic_DNA"/>
</dbReference>
<accession>A0ABY4AEA2</accession>
<evidence type="ECO:0000313" key="2">
    <source>
        <dbReference type="Proteomes" id="UP000831532"/>
    </source>
</evidence>
<evidence type="ECO:0000313" key="1">
    <source>
        <dbReference type="EMBL" id="UOD30893.1"/>
    </source>
</evidence>
<dbReference type="Proteomes" id="UP000831532">
    <property type="component" value="Chromosome"/>
</dbReference>